<evidence type="ECO:0000313" key="2">
    <source>
        <dbReference type="Proteomes" id="UP000076603"/>
    </source>
</evidence>
<dbReference type="AlphaFoldDB" id="A0A161X0U1"/>
<dbReference type="NCBIfam" id="TIGR04129">
    <property type="entry name" value="CxxH_BA5709"/>
    <property type="match status" value="1"/>
</dbReference>
<evidence type="ECO:0008006" key="3">
    <source>
        <dbReference type="Google" id="ProtNLM"/>
    </source>
</evidence>
<dbReference type="RefSeq" id="WP_066616391.1">
    <property type="nucleotide sequence ID" value="NZ_FQXL01000034.1"/>
</dbReference>
<dbReference type="PATRIC" id="fig|1121326.3.peg.69"/>
<dbReference type="EMBL" id="LWAE01000001">
    <property type="protein sequence ID" value="KZL93078.1"/>
    <property type="molecule type" value="Genomic_DNA"/>
</dbReference>
<reference evidence="1 2" key="1">
    <citation type="submission" date="2016-04" db="EMBL/GenBank/DDBJ databases">
        <title>Genome sequence of Clostridium magnum DSM 2767.</title>
        <authorList>
            <person name="Poehlein A."/>
            <person name="Uhlig R."/>
            <person name="Fischer R."/>
            <person name="Bahl H."/>
            <person name="Daniel R."/>
        </authorList>
    </citation>
    <scope>NUCLEOTIDE SEQUENCE [LARGE SCALE GENOMIC DNA]</scope>
    <source>
        <strain evidence="1 2">DSM 2767</strain>
    </source>
</reference>
<organism evidence="1 2">
    <name type="scientific">Clostridium magnum DSM 2767</name>
    <dbReference type="NCBI Taxonomy" id="1121326"/>
    <lineage>
        <taxon>Bacteria</taxon>
        <taxon>Bacillati</taxon>
        <taxon>Bacillota</taxon>
        <taxon>Clostridia</taxon>
        <taxon>Eubacteriales</taxon>
        <taxon>Clostridiaceae</taxon>
        <taxon>Clostridium</taxon>
    </lineage>
</organism>
<protein>
    <recommendedName>
        <fullName evidence="3">CxxH/CxxC protein</fullName>
    </recommendedName>
</protein>
<keyword evidence="2" id="KW-1185">Reference proteome</keyword>
<dbReference type="STRING" id="1121326.CLMAG_00820"/>
<sequence>MLKRNKYCCENHVDMAIDDFLLENETFPYLEKAEQCKCAYCDKNAEYVLKTEDL</sequence>
<proteinExistence type="predicted"/>
<evidence type="ECO:0000313" key="1">
    <source>
        <dbReference type="EMBL" id="KZL93078.1"/>
    </source>
</evidence>
<gene>
    <name evidence="1" type="ORF">CLMAG_00820</name>
</gene>
<dbReference type="OrthoDB" id="1652387at2"/>
<name>A0A161X0U1_9CLOT</name>
<accession>A0A161X0U1</accession>
<comment type="caution">
    <text evidence="1">The sequence shown here is derived from an EMBL/GenBank/DDBJ whole genome shotgun (WGS) entry which is preliminary data.</text>
</comment>
<dbReference type="Proteomes" id="UP000076603">
    <property type="component" value="Unassembled WGS sequence"/>
</dbReference>
<dbReference type="Pfam" id="PF14116">
    <property type="entry name" value="YyzF"/>
    <property type="match status" value="1"/>
</dbReference>
<dbReference type="InterPro" id="IPR025626">
    <property type="entry name" value="YyzF"/>
</dbReference>